<dbReference type="InterPro" id="IPR018028">
    <property type="entry name" value="Catalase"/>
</dbReference>
<proteinExistence type="predicted"/>
<dbReference type="Gene3D" id="2.40.180.10">
    <property type="entry name" value="Catalase core domain"/>
    <property type="match status" value="1"/>
</dbReference>
<evidence type="ECO:0000313" key="3">
    <source>
        <dbReference type="Proteomes" id="UP000532311"/>
    </source>
</evidence>
<name>A0A8H6D3K6_9HYPO</name>
<dbReference type="GO" id="GO:0042542">
    <property type="term" value="P:response to hydrogen peroxide"/>
    <property type="evidence" value="ECO:0007669"/>
    <property type="project" value="TreeGrafter"/>
</dbReference>
<dbReference type="Pfam" id="PF00199">
    <property type="entry name" value="Catalase"/>
    <property type="match status" value="1"/>
</dbReference>
<dbReference type="InterPro" id="IPR020835">
    <property type="entry name" value="Catalase_sf"/>
</dbReference>
<dbReference type="GO" id="GO:0042744">
    <property type="term" value="P:hydrogen peroxide catabolic process"/>
    <property type="evidence" value="ECO:0007669"/>
    <property type="project" value="TreeGrafter"/>
</dbReference>
<dbReference type="PROSITE" id="PS51402">
    <property type="entry name" value="CATALASE_3"/>
    <property type="match status" value="1"/>
</dbReference>
<dbReference type="GO" id="GO:0005777">
    <property type="term" value="C:peroxisome"/>
    <property type="evidence" value="ECO:0007669"/>
    <property type="project" value="TreeGrafter"/>
</dbReference>
<sequence length="235" mass="26039">MSLNSNQLDPRQHPLQALVNAMALRLTSPKLITQASCSSTITEIPKDGASTTATDAKPSGDLWGAVEKGEEIERTAHVLVMDPKQADPDKLGFDPFDVTKVWPRSQFPMKDFGRLAAFSPSSMVPGIEDSPGPLLQFRVFFYRDAQYRRIGVNLHPTASLTSSDLVSLRRRISQGSSLRQAPEIKSKCLAQVQNISEDYAQGIYDLLGQHQVEFPKVKGLRHNTVLICRFPSVTF</sequence>
<accession>A0A8H6D3K6</accession>
<dbReference type="PANTHER" id="PTHR11465">
    <property type="entry name" value="CATALASE"/>
    <property type="match status" value="1"/>
</dbReference>
<dbReference type="GO" id="GO:0005739">
    <property type="term" value="C:mitochondrion"/>
    <property type="evidence" value="ECO:0007669"/>
    <property type="project" value="TreeGrafter"/>
</dbReference>
<protein>
    <submittedName>
        <fullName evidence="2">Catalase</fullName>
    </submittedName>
</protein>
<reference evidence="2 3" key="1">
    <citation type="submission" date="2020-05" db="EMBL/GenBank/DDBJ databases">
        <title>Identification and distribution of gene clusters putatively required for synthesis of sphingolipid metabolism inhibitors in phylogenetically diverse species of the filamentous fungus Fusarium.</title>
        <authorList>
            <person name="Kim H.-S."/>
            <person name="Busman M."/>
            <person name="Brown D.W."/>
            <person name="Divon H."/>
            <person name="Uhlig S."/>
            <person name="Proctor R.H."/>
        </authorList>
    </citation>
    <scope>NUCLEOTIDE SEQUENCE [LARGE SCALE GENOMIC DNA]</scope>
    <source>
        <strain evidence="2 3">NRRL 26131</strain>
    </source>
</reference>
<organism evidence="2 3">
    <name type="scientific">Fusarium globosum</name>
    <dbReference type="NCBI Taxonomy" id="78864"/>
    <lineage>
        <taxon>Eukaryota</taxon>
        <taxon>Fungi</taxon>
        <taxon>Dikarya</taxon>
        <taxon>Ascomycota</taxon>
        <taxon>Pezizomycotina</taxon>
        <taxon>Sordariomycetes</taxon>
        <taxon>Hypocreomycetidae</taxon>
        <taxon>Hypocreales</taxon>
        <taxon>Nectriaceae</taxon>
        <taxon>Fusarium</taxon>
        <taxon>Fusarium fujikuroi species complex</taxon>
    </lineage>
</organism>
<comment type="caution">
    <text evidence="2">The sequence shown here is derived from an EMBL/GenBank/DDBJ whole genome shotgun (WGS) entry which is preliminary data.</text>
</comment>
<dbReference type="SMART" id="SM01060">
    <property type="entry name" value="Catalase"/>
    <property type="match status" value="1"/>
</dbReference>
<dbReference type="SUPFAM" id="SSF56634">
    <property type="entry name" value="Heme-dependent catalase-like"/>
    <property type="match status" value="1"/>
</dbReference>
<dbReference type="EMBL" id="JAAQPF010000481">
    <property type="protein sequence ID" value="KAF5701517.1"/>
    <property type="molecule type" value="Genomic_DNA"/>
</dbReference>
<feature type="domain" description="Catalase core" evidence="1">
    <location>
        <begin position="1"/>
        <end position="189"/>
    </location>
</feature>
<keyword evidence="3" id="KW-1185">Reference proteome</keyword>
<dbReference type="GO" id="GO:0004096">
    <property type="term" value="F:catalase activity"/>
    <property type="evidence" value="ECO:0007669"/>
    <property type="project" value="InterPro"/>
</dbReference>
<dbReference type="PANTHER" id="PTHR11465:SF13">
    <property type="entry name" value="CATALASE (EUROFUNG)"/>
    <property type="match status" value="1"/>
</dbReference>
<dbReference type="Proteomes" id="UP000532311">
    <property type="component" value="Unassembled WGS sequence"/>
</dbReference>
<gene>
    <name evidence="2" type="ORF">FGLOB1_10183</name>
</gene>
<dbReference type="GO" id="GO:0020037">
    <property type="term" value="F:heme binding"/>
    <property type="evidence" value="ECO:0007669"/>
    <property type="project" value="InterPro"/>
</dbReference>
<dbReference type="AlphaFoldDB" id="A0A8H6D3K6"/>
<evidence type="ECO:0000259" key="1">
    <source>
        <dbReference type="SMART" id="SM01060"/>
    </source>
</evidence>
<evidence type="ECO:0000313" key="2">
    <source>
        <dbReference type="EMBL" id="KAF5701517.1"/>
    </source>
</evidence>
<dbReference type="InterPro" id="IPR011614">
    <property type="entry name" value="Catalase_core"/>
</dbReference>